<dbReference type="EMBL" id="JACKTY010000030">
    <property type="protein sequence ID" value="MCV7227754.1"/>
    <property type="molecule type" value="Genomic_DNA"/>
</dbReference>
<protein>
    <submittedName>
        <fullName evidence="2">MarR family transcriptional regulator</fullName>
    </submittedName>
</protein>
<dbReference type="InterPro" id="IPR036390">
    <property type="entry name" value="WH_DNA-bd_sf"/>
</dbReference>
<sequence>MTGPSHEQAEDQPLGYLLYRIMAALRPAATAELKPLGLTLPEFVCLRILSMQPGRSSAELARDTNVSPQAMNAVLRGLQDSGVVKRPASVSSGRALPAHLTSDGKALLKRAEAAVRTADDRVLAGLSAEQRRVFRQLVDAIGSKAEPLAGGITPPCFDELSARNALPR</sequence>
<feature type="domain" description="HTH marR-type" evidence="1">
    <location>
        <begin position="11"/>
        <end position="143"/>
    </location>
</feature>
<accession>A0ABT3CE45</accession>
<dbReference type="InterPro" id="IPR000835">
    <property type="entry name" value="HTH_MarR-typ"/>
</dbReference>
<dbReference type="SMART" id="SM00347">
    <property type="entry name" value="HTH_MARR"/>
    <property type="match status" value="1"/>
</dbReference>
<gene>
    <name evidence="2" type="ORF">H7J73_17150</name>
</gene>
<organism evidence="2 3">
    <name type="scientific">Mycolicibacterium komossense</name>
    <dbReference type="NCBI Taxonomy" id="1779"/>
    <lineage>
        <taxon>Bacteria</taxon>
        <taxon>Bacillati</taxon>
        <taxon>Actinomycetota</taxon>
        <taxon>Actinomycetes</taxon>
        <taxon>Mycobacteriales</taxon>
        <taxon>Mycobacteriaceae</taxon>
        <taxon>Mycolicibacterium</taxon>
    </lineage>
</organism>
<comment type="caution">
    <text evidence="2">The sequence shown here is derived from an EMBL/GenBank/DDBJ whole genome shotgun (WGS) entry which is preliminary data.</text>
</comment>
<dbReference type="PANTHER" id="PTHR33164">
    <property type="entry name" value="TRANSCRIPTIONAL REGULATOR, MARR FAMILY"/>
    <property type="match status" value="1"/>
</dbReference>
<proteinExistence type="predicted"/>
<dbReference type="RefSeq" id="WP_264068757.1">
    <property type="nucleotide sequence ID" value="NZ_JACKTY010000030.1"/>
</dbReference>
<dbReference type="Gene3D" id="1.10.10.10">
    <property type="entry name" value="Winged helix-like DNA-binding domain superfamily/Winged helix DNA-binding domain"/>
    <property type="match status" value="1"/>
</dbReference>
<name>A0ABT3CE45_9MYCO</name>
<dbReference type="Pfam" id="PF12802">
    <property type="entry name" value="MarR_2"/>
    <property type="match status" value="1"/>
</dbReference>
<evidence type="ECO:0000259" key="1">
    <source>
        <dbReference type="PROSITE" id="PS50995"/>
    </source>
</evidence>
<evidence type="ECO:0000313" key="2">
    <source>
        <dbReference type="EMBL" id="MCV7227754.1"/>
    </source>
</evidence>
<keyword evidence="3" id="KW-1185">Reference proteome</keyword>
<dbReference type="Proteomes" id="UP001526201">
    <property type="component" value="Unassembled WGS sequence"/>
</dbReference>
<dbReference type="InterPro" id="IPR039422">
    <property type="entry name" value="MarR/SlyA-like"/>
</dbReference>
<dbReference type="PROSITE" id="PS50995">
    <property type="entry name" value="HTH_MARR_2"/>
    <property type="match status" value="1"/>
</dbReference>
<reference evidence="2 3" key="1">
    <citation type="journal article" date="2022" name="BMC Genomics">
        <title>Comparative genome analysis of mycobacteria focusing on tRNA and non-coding RNA.</title>
        <authorList>
            <person name="Behra P.R.K."/>
            <person name="Pettersson B.M.F."/>
            <person name="Ramesh M."/>
            <person name="Das S."/>
            <person name="Dasgupta S."/>
            <person name="Kirsebom L.A."/>
        </authorList>
    </citation>
    <scope>NUCLEOTIDE SEQUENCE [LARGE SCALE GENOMIC DNA]</scope>
    <source>
        <strain evidence="2 3">DSM 44078</strain>
    </source>
</reference>
<evidence type="ECO:0000313" key="3">
    <source>
        <dbReference type="Proteomes" id="UP001526201"/>
    </source>
</evidence>
<dbReference type="SUPFAM" id="SSF46785">
    <property type="entry name" value="Winged helix' DNA-binding domain"/>
    <property type="match status" value="1"/>
</dbReference>
<dbReference type="InterPro" id="IPR036388">
    <property type="entry name" value="WH-like_DNA-bd_sf"/>
</dbReference>
<dbReference type="PANTHER" id="PTHR33164:SF43">
    <property type="entry name" value="HTH-TYPE TRANSCRIPTIONAL REPRESSOR YETL"/>
    <property type="match status" value="1"/>
</dbReference>